<dbReference type="PROSITE" id="PS51471">
    <property type="entry name" value="FE2OG_OXY"/>
    <property type="match status" value="1"/>
</dbReference>
<dbReference type="AlphaFoldDB" id="A0AAN9MCU6"/>
<keyword evidence="2 5" id="KW-0479">Metal-binding</keyword>
<evidence type="ECO:0000256" key="3">
    <source>
        <dbReference type="ARBA" id="ARBA00023002"/>
    </source>
</evidence>
<protein>
    <recommendedName>
        <fullName evidence="6">Fe2OG dioxygenase domain-containing protein</fullName>
    </recommendedName>
</protein>
<evidence type="ECO:0000256" key="1">
    <source>
        <dbReference type="ARBA" id="ARBA00008056"/>
    </source>
</evidence>
<evidence type="ECO:0000313" key="7">
    <source>
        <dbReference type="EMBL" id="KAK7350514.1"/>
    </source>
</evidence>
<comment type="caution">
    <text evidence="7">The sequence shown here is derived from an EMBL/GenBank/DDBJ whole genome shotgun (WGS) entry which is preliminary data.</text>
</comment>
<proteinExistence type="inferred from homology"/>
<dbReference type="PANTHER" id="PTHR10209:SF846">
    <property type="entry name" value="OXYGENASE FAMILY OXIDOREDUCTASE, PUTATIVE-RELATED"/>
    <property type="match status" value="1"/>
</dbReference>
<gene>
    <name evidence="7" type="ORF">VNO77_09213</name>
</gene>
<dbReference type="PANTHER" id="PTHR10209">
    <property type="entry name" value="OXIDOREDUCTASE, 2OG-FE II OXYGENASE FAMILY PROTEIN"/>
    <property type="match status" value="1"/>
</dbReference>
<reference evidence="7 8" key="1">
    <citation type="submission" date="2024-01" db="EMBL/GenBank/DDBJ databases">
        <title>The genomes of 5 underutilized Papilionoideae crops provide insights into root nodulation and disease resistanc.</title>
        <authorList>
            <person name="Jiang F."/>
        </authorList>
    </citation>
    <scope>NUCLEOTIDE SEQUENCE [LARGE SCALE GENOMIC DNA]</scope>
    <source>
        <strain evidence="7">LVBAO_FW01</strain>
        <tissue evidence="7">Leaves</tissue>
    </source>
</reference>
<dbReference type="GO" id="GO:0046872">
    <property type="term" value="F:metal ion binding"/>
    <property type="evidence" value="ECO:0007669"/>
    <property type="project" value="UniProtKB-KW"/>
</dbReference>
<dbReference type="InterPro" id="IPR005123">
    <property type="entry name" value="Oxoglu/Fe-dep_dioxygenase_dom"/>
</dbReference>
<name>A0AAN9MCU6_CANGL</name>
<accession>A0AAN9MCU6</accession>
<feature type="domain" description="Fe2OG dioxygenase" evidence="6">
    <location>
        <begin position="73"/>
        <end position="174"/>
    </location>
</feature>
<evidence type="ECO:0000313" key="8">
    <source>
        <dbReference type="Proteomes" id="UP001367508"/>
    </source>
</evidence>
<sequence length="226" mass="25155">MKNGVKSSPALNWRDTFKCYLYPNAPKPEEIPVVCRDILLEYGKHIMKLGILLCELLSEALGLDPNHLEDMGCAEGIFALCHYYPACPEPKATMGTSKHADSDFFTVLLQDNIGGLQVLYQDKWVDITPLPGALVINIGDLLQLITNDRFKSSEHRVLANHVGPRISVACFFCPDANSCSKLYGPIKELLSKDGPPKYRETTIAHYEAHYIAKGLDGTSALTRYRI</sequence>
<keyword evidence="8" id="KW-1185">Reference proteome</keyword>
<evidence type="ECO:0000256" key="4">
    <source>
        <dbReference type="ARBA" id="ARBA00023004"/>
    </source>
</evidence>
<dbReference type="Pfam" id="PF03171">
    <property type="entry name" value="2OG-FeII_Oxy"/>
    <property type="match status" value="1"/>
</dbReference>
<dbReference type="InterPro" id="IPR044861">
    <property type="entry name" value="IPNS-like_FE2OG_OXY"/>
</dbReference>
<organism evidence="7 8">
    <name type="scientific">Canavalia gladiata</name>
    <name type="common">Sword bean</name>
    <name type="synonym">Dolichos gladiatus</name>
    <dbReference type="NCBI Taxonomy" id="3824"/>
    <lineage>
        <taxon>Eukaryota</taxon>
        <taxon>Viridiplantae</taxon>
        <taxon>Streptophyta</taxon>
        <taxon>Embryophyta</taxon>
        <taxon>Tracheophyta</taxon>
        <taxon>Spermatophyta</taxon>
        <taxon>Magnoliopsida</taxon>
        <taxon>eudicotyledons</taxon>
        <taxon>Gunneridae</taxon>
        <taxon>Pentapetalae</taxon>
        <taxon>rosids</taxon>
        <taxon>fabids</taxon>
        <taxon>Fabales</taxon>
        <taxon>Fabaceae</taxon>
        <taxon>Papilionoideae</taxon>
        <taxon>50 kb inversion clade</taxon>
        <taxon>NPAAA clade</taxon>
        <taxon>indigoferoid/millettioid clade</taxon>
        <taxon>Phaseoleae</taxon>
        <taxon>Canavalia</taxon>
    </lineage>
</organism>
<evidence type="ECO:0000256" key="2">
    <source>
        <dbReference type="ARBA" id="ARBA00022723"/>
    </source>
</evidence>
<dbReference type="EMBL" id="JAYMYQ010000002">
    <property type="protein sequence ID" value="KAK7350514.1"/>
    <property type="molecule type" value="Genomic_DNA"/>
</dbReference>
<dbReference type="InterPro" id="IPR027443">
    <property type="entry name" value="IPNS-like_sf"/>
</dbReference>
<dbReference type="SUPFAM" id="SSF51197">
    <property type="entry name" value="Clavaminate synthase-like"/>
    <property type="match status" value="1"/>
</dbReference>
<dbReference type="Gene3D" id="2.60.120.330">
    <property type="entry name" value="B-lactam Antibiotic, Isopenicillin N Synthase, Chain"/>
    <property type="match status" value="1"/>
</dbReference>
<keyword evidence="3 5" id="KW-0560">Oxidoreductase</keyword>
<keyword evidence="4 5" id="KW-0408">Iron</keyword>
<dbReference type="FunFam" id="2.60.120.330:FF:000080">
    <property type="entry name" value="Uncharacterized protein"/>
    <property type="match status" value="1"/>
</dbReference>
<dbReference type="GO" id="GO:0051213">
    <property type="term" value="F:dioxygenase activity"/>
    <property type="evidence" value="ECO:0007669"/>
    <property type="project" value="UniProtKB-ARBA"/>
</dbReference>
<evidence type="ECO:0000259" key="6">
    <source>
        <dbReference type="PROSITE" id="PS51471"/>
    </source>
</evidence>
<dbReference type="Proteomes" id="UP001367508">
    <property type="component" value="Unassembled WGS sequence"/>
</dbReference>
<comment type="similarity">
    <text evidence="1 5">Belongs to the iron/ascorbate-dependent oxidoreductase family.</text>
</comment>
<evidence type="ECO:0000256" key="5">
    <source>
        <dbReference type="RuleBase" id="RU003682"/>
    </source>
</evidence>